<dbReference type="Proteomes" id="UP000594778">
    <property type="component" value="Chromosome"/>
</dbReference>
<dbReference type="SUPFAM" id="SSF51905">
    <property type="entry name" value="FAD/NAD(P)-binding domain"/>
    <property type="match status" value="1"/>
</dbReference>
<dbReference type="RefSeq" id="WP_197955783.1">
    <property type="nucleotide sequence ID" value="NZ_CP065668.1"/>
</dbReference>
<dbReference type="GO" id="GO:0016491">
    <property type="term" value="F:oxidoreductase activity"/>
    <property type="evidence" value="ECO:0007669"/>
    <property type="project" value="InterPro"/>
</dbReference>
<name>A0A7T2VYT4_DELAC</name>
<feature type="domain" description="Amine oxidase" evidence="1">
    <location>
        <begin position="93"/>
        <end position="416"/>
    </location>
</feature>
<evidence type="ECO:0000313" key="3">
    <source>
        <dbReference type="Proteomes" id="UP000594778"/>
    </source>
</evidence>
<proteinExistence type="predicted"/>
<evidence type="ECO:0000313" key="2">
    <source>
        <dbReference type="EMBL" id="QPS08426.1"/>
    </source>
</evidence>
<dbReference type="InterPro" id="IPR036188">
    <property type="entry name" value="FAD/NAD-bd_sf"/>
</dbReference>
<dbReference type="InterPro" id="IPR002937">
    <property type="entry name" value="Amino_oxidase"/>
</dbReference>
<dbReference type="PANTHER" id="PTHR42923:SF39">
    <property type="entry name" value="AMINO OXIDASE"/>
    <property type="match status" value="1"/>
</dbReference>
<protein>
    <submittedName>
        <fullName evidence="2">NAD(P)-binding protein</fullName>
    </submittedName>
</protein>
<dbReference type="Gene3D" id="3.50.50.60">
    <property type="entry name" value="FAD/NAD(P)-binding domain"/>
    <property type="match status" value="1"/>
</dbReference>
<dbReference type="EMBL" id="CP065668">
    <property type="protein sequence ID" value="QPS08426.1"/>
    <property type="molecule type" value="Genomic_DNA"/>
</dbReference>
<dbReference type="AlphaFoldDB" id="A0A7T2VYT4"/>
<gene>
    <name evidence="2" type="ORF">I6G66_29980</name>
</gene>
<organism evidence="2 3">
    <name type="scientific">Delftia acidovorans</name>
    <name type="common">Pseudomonas acidovorans</name>
    <name type="synonym">Comamonas acidovorans</name>
    <dbReference type="NCBI Taxonomy" id="80866"/>
    <lineage>
        <taxon>Bacteria</taxon>
        <taxon>Pseudomonadati</taxon>
        <taxon>Pseudomonadota</taxon>
        <taxon>Betaproteobacteria</taxon>
        <taxon>Burkholderiales</taxon>
        <taxon>Comamonadaceae</taxon>
        <taxon>Delftia</taxon>
    </lineage>
</organism>
<reference evidence="2 3" key="1">
    <citation type="submission" date="2020-12" db="EMBL/GenBank/DDBJ databases">
        <title>FDA dAtabase for Regulatory Grade micrObial Sequences (FDA-ARGOS): Supporting development and validation of Infectious Disease Dx tests.</title>
        <authorList>
            <person name="Sproer C."/>
            <person name="Gronow S."/>
            <person name="Severitt S."/>
            <person name="Schroder I."/>
            <person name="Tallon L."/>
            <person name="Sadzewicz L."/>
            <person name="Zhao X."/>
            <person name="Boylan J."/>
            <person name="Ott S."/>
            <person name="Bowen H."/>
            <person name="Vavikolanu K."/>
            <person name="Mehta A."/>
            <person name="Aluvathingal J."/>
            <person name="Nadendla S."/>
            <person name="Lowell S."/>
            <person name="Myers T."/>
            <person name="Yan Y."/>
            <person name="Sichtig H."/>
        </authorList>
    </citation>
    <scope>NUCLEOTIDE SEQUENCE [LARGE SCALE GENOMIC DNA]</scope>
    <source>
        <strain evidence="2 3">FDAARGOS_909</strain>
    </source>
</reference>
<dbReference type="Pfam" id="PF01593">
    <property type="entry name" value="Amino_oxidase"/>
    <property type="match status" value="1"/>
</dbReference>
<accession>A0A7T2VYT4</accession>
<sequence>MGQGGALSTGLSPLWSRRQWLQGMAGGAALGLGLPGCTPTPPRLEDLPGGFSGVALERGHALRAFWQRLAQGLALPPPAMVHRAKVVIAGGGMAGLAAARALELAGVQGVALLDTQQAMGGNSQGGSIAGLPCPLGAHYLPLPGDDAAEVQDWLEALGLRQRRAGRWQYDERHLCHSPQERLFWQGAWHEGLLPVDGVAPRTLEQYELFARSVAQEMERAAFAMPSIRVWQREGRLPAAHAALDGQTMQAWLISQGIDDAQLIWYLEYCCRDDFGAGLARVSAWAGIHYFASRHGFSAPRRQDERTAEEAGDAVLTWPQGNGWLSQQLVAGLGSTDLQTDCSVLSIAEGADGVEIDVYHHGRQQHERWLAARCVVALPSFIAARVVRDAPDFLRAVAGRLDWAPWLVANIHLQQPLADRPGADPAWDNVLFADPNAGGLGYVDAGHQRLDRLTPRPTVLSYYQALGDWPDGRAQLLGQPFSFWRERIVRSLLGPHPDLPYKATRMEITRYGHAMAIPRPGDQQVLSQVALQSHHRGRSALCAGERVALLPTPGTRRLWFAHSDWAGYSVLEEAFTRGHHAGLWAGMRT</sequence>
<evidence type="ECO:0000259" key="1">
    <source>
        <dbReference type="Pfam" id="PF01593"/>
    </source>
</evidence>
<dbReference type="InterPro" id="IPR050464">
    <property type="entry name" value="Zeta_carotene_desat/Oxidored"/>
</dbReference>
<dbReference type="PANTHER" id="PTHR42923">
    <property type="entry name" value="PROTOPORPHYRINOGEN OXIDASE"/>
    <property type="match status" value="1"/>
</dbReference>